<feature type="active site" description="Amidino-cysteine intermediate" evidence="2">
    <location>
        <position position="330"/>
    </location>
</feature>
<dbReference type="SUPFAM" id="SSF55909">
    <property type="entry name" value="Pentein"/>
    <property type="match status" value="1"/>
</dbReference>
<comment type="catalytic activity">
    <reaction evidence="2">
        <text>agmatine + H2O = N-carbamoylputrescine + NH4(+)</text>
        <dbReference type="Rhea" id="RHEA:18037"/>
        <dbReference type="ChEBI" id="CHEBI:15377"/>
        <dbReference type="ChEBI" id="CHEBI:28938"/>
        <dbReference type="ChEBI" id="CHEBI:58145"/>
        <dbReference type="ChEBI" id="CHEBI:58318"/>
        <dbReference type="EC" id="3.5.3.12"/>
    </reaction>
</comment>
<protein>
    <recommendedName>
        <fullName evidence="2">Putative agmatine deiminase</fullName>
        <ecNumber evidence="2">3.5.3.12</ecNumber>
    </recommendedName>
    <alternativeName>
        <fullName evidence="2">Agmatine iminohydrolase</fullName>
    </alternativeName>
</protein>
<evidence type="ECO:0000256" key="1">
    <source>
        <dbReference type="ARBA" id="ARBA00022801"/>
    </source>
</evidence>
<name>A0ABW5DSX3_9PROT</name>
<dbReference type="PANTHER" id="PTHR31377:SF0">
    <property type="entry name" value="AGMATINE DEIMINASE-RELATED"/>
    <property type="match status" value="1"/>
</dbReference>
<dbReference type="InterPro" id="IPR007466">
    <property type="entry name" value="Peptidyl-Arg-deiminase_porph"/>
</dbReference>
<reference evidence="4" key="1">
    <citation type="journal article" date="2019" name="Int. J. Syst. Evol. Microbiol.">
        <title>The Global Catalogue of Microorganisms (GCM) 10K type strain sequencing project: providing services to taxonomists for standard genome sequencing and annotation.</title>
        <authorList>
            <consortium name="The Broad Institute Genomics Platform"/>
            <consortium name="The Broad Institute Genome Sequencing Center for Infectious Disease"/>
            <person name="Wu L."/>
            <person name="Ma J."/>
        </authorList>
    </citation>
    <scope>NUCLEOTIDE SEQUENCE [LARGE SCALE GENOMIC DNA]</scope>
    <source>
        <strain evidence="4">CGMCC 1.19062</strain>
    </source>
</reference>
<keyword evidence="4" id="KW-1185">Reference proteome</keyword>
<dbReference type="Pfam" id="PF04371">
    <property type="entry name" value="PAD_porph"/>
    <property type="match status" value="1"/>
</dbReference>
<dbReference type="InterPro" id="IPR017754">
    <property type="entry name" value="Agmatine_deiminase"/>
</dbReference>
<evidence type="ECO:0000256" key="2">
    <source>
        <dbReference type="HAMAP-Rule" id="MF_01841"/>
    </source>
</evidence>
<dbReference type="Proteomes" id="UP001597295">
    <property type="component" value="Unassembled WGS sequence"/>
</dbReference>
<comment type="similarity">
    <text evidence="2">Belongs to the agmatine deiminase family.</text>
</comment>
<dbReference type="Gene3D" id="3.75.10.10">
    <property type="entry name" value="L-arginine/glycine Amidinotransferase, Chain A"/>
    <property type="match status" value="1"/>
</dbReference>
<organism evidence="3 4">
    <name type="scientific">Lacibacterium aquatile</name>
    <dbReference type="NCBI Taxonomy" id="1168082"/>
    <lineage>
        <taxon>Bacteria</taxon>
        <taxon>Pseudomonadati</taxon>
        <taxon>Pseudomonadota</taxon>
        <taxon>Alphaproteobacteria</taxon>
        <taxon>Rhodospirillales</taxon>
        <taxon>Rhodospirillaceae</taxon>
    </lineage>
</organism>
<dbReference type="PANTHER" id="PTHR31377">
    <property type="entry name" value="AGMATINE DEIMINASE-RELATED"/>
    <property type="match status" value="1"/>
</dbReference>
<dbReference type="HAMAP" id="MF_01841">
    <property type="entry name" value="Agmatine_deimin"/>
    <property type="match status" value="1"/>
</dbReference>
<dbReference type="RefSeq" id="WP_379875620.1">
    <property type="nucleotide sequence ID" value="NZ_JBHUIP010000005.1"/>
</dbReference>
<accession>A0ABW5DSX3</accession>
<gene>
    <name evidence="2" type="primary">aguA</name>
    <name evidence="3" type="ORF">ACFSM5_07130</name>
</gene>
<dbReference type="EC" id="3.5.3.12" evidence="2"/>
<proteinExistence type="inferred from homology"/>
<evidence type="ECO:0000313" key="3">
    <source>
        <dbReference type="EMBL" id="MFD2262656.1"/>
    </source>
</evidence>
<keyword evidence="1 2" id="KW-0378">Hydrolase</keyword>
<sequence length="342" mass="37590">MTTTPRAAGFHMPAEWTPHAGCYMAWPVREALWGDGIEAARDAYAAVASAISRFEPLTMLVCPDLMANARERLPASVKVEEMSQDDSWARDFLPTFLVDGAGKVAGADWQFNCWGKKFPDYAEDAKVAERLLDRLGARRFAAPFVLEGGAIHVDGEGTILTSEECLLHPNRNPGLSKAEIEAHLKEWLGGDTVLWLGQGYEDDDTDGHIDEIACFAAPGKVLINDCQDPADINYARFQDNIRRLELAKDAKGRQIEIIRLPQPTLRTHDGVRLTLSYTNFYIANGGVVMSAFDDPADAKAKDIIARCFPDREIVQLPALAITRGGGGIHCITQQLPKGEIAR</sequence>
<comment type="caution">
    <text evidence="3">The sequence shown here is derived from an EMBL/GenBank/DDBJ whole genome shotgun (WGS) entry which is preliminary data.</text>
</comment>
<evidence type="ECO:0000313" key="4">
    <source>
        <dbReference type="Proteomes" id="UP001597295"/>
    </source>
</evidence>
<dbReference type="EMBL" id="JBHUIP010000005">
    <property type="protein sequence ID" value="MFD2262656.1"/>
    <property type="molecule type" value="Genomic_DNA"/>
</dbReference>